<dbReference type="InterPro" id="IPR036249">
    <property type="entry name" value="Thioredoxin-like_sf"/>
</dbReference>
<accession>A0ABN1JMV2</accession>
<dbReference type="SUPFAM" id="SSF52833">
    <property type="entry name" value="Thioredoxin-like"/>
    <property type="match status" value="1"/>
</dbReference>
<evidence type="ECO:0008006" key="3">
    <source>
        <dbReference type="Google" id="ProtNLM"/>
    </source>
</evidence>
<dbReference type="RefSeq" id="WP_141291774.1">
    <property type="nucleotide sequence ID" value="NZ_BAAAEW010000004.1"/>
</dbReference>
<evidence type="ECO:0000313" key="1">
    <source>
        <dbReference type="EMBL" id="GAA0743084.1"/>
    </source>
</evidence>
<proteinExistence type="predicted"/>
<organism evidence="1 2">
    <name type="scientific">Ideonella azotifigens</name>
    <dbReference type="NCBI Taxonomy" id="513160"/>
    <lineage>
        <taxon>Bacteria</taxon>
        <taxon>Pseudomonadati</taxon>
        <taxon>Pseudomonadota</taxon>
        <taxon>Betaproteobacteria</taxon>
        <taxon>Burkholderiales</taxon>
        <taxon>Sphaerotilaceae</taxon>
        <taxon>Ideonella</taxon>
    </lineage>
</organism>
<comment type="caution">
    <text evidence="1">The sequence shown here is derived from an EMBL/GenBank/DDBJ whole genome shotgun (WGS) entry which is preliminary data.</text>
</comment>
<name>A0ABN1JMV2_9BURK</name>
<dbReference type="EMBL" id="BAAAEW010000004">
    <property type="protein sequence ID" value="GAA0743084.1"/>
    <property type="molecule type" value="Genomic_DNA"/>
</dbReference>
<dbReference type="Proteomes" id="UP001500279">
    <property type="component" value="Unassembled WGS sequence"/>
</dbReference>
<dbReference type="CDD" id="cd02947">
    <property type="entry name" value="TRX_family"/>
    <property type="match status" value="1"/>
</dbReference>
<reference evidence="1 2" key="1">
    <citation type="journal article" date="2019" name="Int. J. Syst. Evol. Microbiol.">
        <title>The Global Catalogue of Microorganisms (GCM) 10K type strain sequencing project: providing services to taxonomists for standard genome sequencing and annotation.</title>
        <authorList>
            <consortium name="The Broad Institute Genomics Platform"/>
            <consortium name="The Broad Institute Genome Sequencing Center for Infectious Disease"/>
            <person name="Wu L."/>
            <person name="Ma J."/>
        </authorList>
    </citation>
    <scope>NUCLEOTIDE SEQUENCE [LARGE SCALE GENOMIC DNA]</scope>
    <source>
        <strain evidence="1 2">JCM 15503</strain>
    </source>
</reference>
<sequence length="131" mass="13703">MKPLANPDASPPLVLCLCAAWCRTCDAYLPVMQALAAQHPGWRFGWLDVEDHADVLAAGGAEAALDIETFPTVLLVWQGQARFLGPLAPQAGVLTRLLLQASELPPLVDTAAQALARNATAIAAQGLAALP</sequence>
<evidence type="ECO:0000313" key="2">
    <source>
        <dbReference type="Proteomes" id="UP001500279"/>
    </source>
</evidence>
<gene>
    <name evidence="1" type="ORF">GCM10009107_07280</name>
</gene>
<dbReference type="Gene3D" id="3.40.30.10">
    <property type="entry name" value="Glutaredoxin"/>
    <property type="match status" value="1"/>
</dbReference>
<protein>
    <recommendedName>
        <fullName evidence="3">Thioredoxin</fullName>
    </recommendedName>
</protein>
<keyword evidence="2" id="KW-1185">Reference proteome</keyword>